<keyword evidence="3" id="KW-1185">Reference proteome</keyword>
<evidence type="ECO:0000256" key="1">
    <source>
        <dbReference type="SAM" id="Phobius"/>
    </source>
</evidence>
<protein>
    <submittedName>
        <fullName evidence="2">Uncharacterized protein</fullName>
    </submittedName>
</protein>
<feature type="transmembrane region" description="Helical" evidence="1">
    <location>
        <begin position="6"/>
        <end position="30"/>
    </location>
</feature>
<dbReference type="EMBL" id="AP025292">
    <property type="protein sequence ID" value="BDD00167.1"/>
    <property type="molecule type" value="Genomic_DNA"/>
</dbReference>
<gene>
    <name evidence="2" type="ORF">PEPS_24470</name>
</gene>
<organism evidence="2 3">
    <name type="scientific">Persicobacter psychrovividus</name>
    <dbReference type="NCBI Taxonomy" id="387638"/>
    <lineage>
        <taxon>Bacteria</taxon>
        <taxon>Pseudomonadati</taxon>
        <taxon>Bacteroidota</taxon>
        <taxon>Cytophagia</taxon>
        <taxon>Cytophagales</taxon>
        <taxon>Persicobacteraceae</taxon>
        <taxon>Persicobacter</taxon>
    </lineage>
</organism>
<dbReference type="Proteomes" id="UP001354989">
    <property type="component" value="Chromosome"/>
</dbReference>
<feature type="transmembrane region" description="Helical" evidence="1">
    <location>
        <begin position="42"/>
        <end position="61"/>
    </location>
</feature>
<evidence type="ECO:0000313" key="2">
    <source>
        <dbReference type="EMBL" id="BDD00167.1"/>
    </source>
</evidence>
<keyword evidence="1" id="KW-1133">Transmembrane helix</keyword>
<sequence length="213" mass="24599">MSWNLFPFFISGLAAFIVVISELVFGKYALHAALIIRRPLMPFLYGAYYALLAIGLSYFFIEGNLQIHQVQAHQHPTAIGLIVGLSIRAIARLNLYQIKVAEKTLAIGPKMLNDIWEQYFFRKIADDIDEALTEEVLRLQQQLPQLPDSTIDLIIRDSLPSHFSNEKRLHYCKKIEKCPKTFDKLRYFAFHFGLQRLKLIPQFIPNHSALKEP</sequence>
<dbReference type="RefSeq" id="WP_338397187.1">
    <property type="nucleotide sequence ID" value="NZ_AP025292.1"/>
</dbReference>
<keyword evidence="1" id="KW-0472">Membrane</keyword>
<proteinExistence type="predicted"/>
<accession>A0ABM7VGT2</accession>
<evidence type="ECO:0000313" key="3">
    <source>
        <dbReference type="Proteomes" id="UP001354989"/>
    </source>
</evidence>
<reference evidence="2 3" key="1">
    <citation type="submission" date="2021-12" db="EMBL/GenBank/DDBJ databases">
        <title>Genome sequencing of bacteria with rrn-lacking chromosome and rrn-plasmid.</title>
        <authorList>
            <person name="Anda M."/>
            <person name="Iwasaki W."/>
        </authorList>
    </citation>
    <scope>NUCLEOTIDE SEQUENCE [LARGE SCALE GENOMIC DNA]</scope>
    <source>
        <strain evidence="2 3">NBRC 101262</strain>
    </source>
</reference>
<feature type="transmembrane region" description="Helical" evidence="1">
    <location>
        <begin position="73"/>
        <end position="91"/>
    </location>
</feature>
<keyword evidence="1" id="KW-0812">Transmembrane</keyword>
<name>A0ABM7VGT2_9BACT</name>